<dbReference type="EMBL" id="FOCM01000013">
    <property type="protein sequence ID" value="SEO11695.1"/>
    <property type="molecule type" value="Genomic_DNA"/>
</dbReference>
<dbReference type="RefSeq" id="WP_091846769.1">
    <property type="nucleotide sequence ID" value="NZ_FOCM01000013.1"/>
</dbReference>
<evidence type="ECO:0000313" key="1">
    <source>
        <dbReference type="EMBL" id="SEO11695.1"/>
    </source>
</evidence>
<proteinExistence type="predicted"/>
<reference evidence="2" key="1">
    <citation type="submission" date="2016-10" db="EMBL/GenBank/DDBJ databases">
        <authorList>
            <person name="Varghese N."/>
            <person name="Submissions S."/>
        </authorList>
    </citation>
    <scope>NUCLEOTIDE SEQUENCE [LARGE SCALE GENOMIC DNA]</scope>
    <source>
        <strain evidence="2">DSM 26893</strain>
    </source>
</reference>
<protein>
    <submittedName>
        <fullName evidence="1">Uncharacterized protein</fullName>
    </submittedName>
</protein>
<name>A0A1H8M2V0_9RHOB</name>
<sequence length="113" mass="12462">MSEIVIRESGPFANRKLAIEVNGALHGEYTLDQPADLVNVAKLIFERDKPKMVRLNVDGDIKPHLAMALIDAGVVVPDPWNEDERYDPKAEEAAMLAAAIESHQLDELPEDGC</sequence>
<accession>A0A1H8M2V0</accession>
<gene>
    <name evidence="1" type="ORF">SAMN04488011_11312</name>
</gene>
<organism evidence="1 2">
    <name type="scientific">Palleronia pelagia</name>
    <dbReference type="NCBI Taxonomy" id="387096"/>
    <lineage>
        <taxon>Bacteria</taxon>
        <taxon>Pseudomonadati</taxon>
        <taxon>Pseudomonadota</taxon>
        <taxon>Alphaproteobacteria</taxon>
        <taxon>Rhodobacterales</taxon>
        <taxon>Roseobacteraceae</taxon>
        <taxon>Palleronia</taxon>
    </lineage>
</organism>
<keyword evidence="2" id="KW-1185">Reference proteome</keyword>
<dbReference type="AlphaFoldDB" id="A0A1H8M2V0"/>
<dbReference type="Proteomes" id="UP000199372">
    <property type="component" value="Unassembled WGS sequence"/>
</dbReference>
<evidence type="ECO:0000313" key="2">
    <source>
        <dbReference type="Proteomes" id="UP000199372"/>
    </source>
</evidence>